<dbReference type="AlphaFoldDB" id="A0A2T2WVS1"/>
<gene>
    <name evidence="6" type="ORF">C7B43_14060</name>
</gene>
<evidence type="ECO:0000313" key="7">
    <source>
        <dbReference type="Proteomes" id="UP000242699"/>
    </source>
</evidence>
<accession>A0A2T2WVS1</accession>
<evidence type="ECO:0000256" key="2">
    <source>
        <dbReference type="ARBA" id="ARBA00022692"/>
    </source>
</evidence>
<dbReference type="Pfam" id="PF01988">
    <property type="entry name" value="VIT1"/>
    <property type="match status" value="1"/>
</dbReference>
<dbReference type="CDD" id="cd02432">
    <property type="entry name" value="Nodulin-21_like_1"/>
    <property type="match status" value="1"/>
</dbReference>
<organism evidence="6 7">
    <name type="scientific">Sulfobacillus benefaciens</name>
    <dbReference type="NCBI Taxonomy" id="453960"/>
    <lineage>
        <taxon>Bacteria</taxon>
        <taxon>Bacillati</taxon>
        <taxon>Bacillota</taxon>
        <taxon>Clostridia</taxon>
        <taxon>Eubacteriales</taxon>
        <taxon>Clostridiales Family XVII. Incertae Sedis</taxon>
        <taxon>Sulfobacillus</taxon>
    </lineage>
</organism>
<proteinExistence type="predicted"/>
<evidence type="ECO:0000256" key="1">
    <source>
        <dbReference type="ARBA" id="ARBA00004127"/>
    </source>
</evidence>
<protein>
    <recommendedName>
        <fullName evidence="8">VIT family protein</fullName>
    </recommendedName>
</protein>
<dbReference type="InterPro" id="IPR008217">
    <property type="entry name" value="Ccc1_fam"/>
</dbReference>
<evidence type="ECO:0008006" key="8">
    <source>
        <dbReference type="Google" id="ProtNLM"/>
    </source>
</evidence>
<dbReference type="Proteomes" id="UP000242699">
    <property type="component" value="Unassembled WGS sequence"/>
</dbReference>
<evidence type="ECO:0000256" key="3">
    <source>
        <dbReference type="ARBA" id="ARBA00022989"/>
    </source>
</evidence>
<dbReference type="EMBL" id="PXYT01000037">
    <property type="protein sequence ID" value="PSR26326.1"/>
    <property type="molecule type" value="Genomic_DNA"/>
</dbReference>
<dbReference type="GO" id="GO:0012505">
    <property type="term" value="C:endomembrane system"/>
    <property type="evidence" value="ECO:0007669"/>
    <property type="project" value="UniProtKB-SubCell"/>
</dbReference>
<name>A0A2T2WVS1_9FIRM</name>
<evidence type="ECO:0000256" key="5">
    <source>
        <dbReference type="SAM" id="Phobius"/>
    </source>
</evidence>
<dbReference type="PANTHER" id="PTHR31851">
    <property type="entry name" value="FE(2+)/MN(2+) TRANSPORTER PCL1"/>
    <property type="match status" value="1"/>
</dbReference>
<keyword evidence="3 5" id="KW-1133">Transmembrane helix</keyword>
<keyword evidence="2 5" id="KW-0812">Transmembrane</keyword>
<dbReference type="GO" id="GO:0030026">
    <property type="term" value="P:intracellular manganese ion homeostasis"/>
    <property type="evidence" value="ECO:0007669"/>
    <property type="project" value="InterPro"/>
</dbReference>
<evidence type="ECO:0000313" key="6">
    <source>
        <dbReference type="EMBL" id="PSR26326.1"/>
    </source>
</evidence>
<feature type="transmembrane region" description="Helical" evidence="5">
    <location>
        <begin position="43"/>
        <end position="67"/>
    </location>
</feature>
<reference evidence="6 7" key="1">
    <citation type="journal article" date="2014" name="BMC Genomics">
        <title>Comparison of environmental and isolate Sulfobacillus genomes reveals diverse carbon, sulfur, nitrogen, and hydrogen metabolisms.</title>
        <authorList>
            <person name="Justice N.B."/>
            <person name="Norman A."/>
            <person name="Brown C.T."/>
            <person name="Singh A."/>
            <person name="Thomas B.C."/>
            <person name="Banfield J.F."/>
        </authorList>
    </citation>
    <scope>NUCLEOTIDE SEQUENCE [LARGE SCALE GENOMIC DNA]</scope>
    <source>
        <strain evidence="6">AMDSBA1</strain>
    </source>
</reference>
<comment type="subcellular location">
    <subcellularLocation>
        <location evidence="1">Endomembrane system</location>
        <topology evidence="1">Multi-pass membrane protein</topology>
    </subcellularLocation>
</comment>
<feature type="transmembrane region" description="Helical" evidence="5">
    <location>
        <begin position="185"/>
        <end position="203"/>
    </location>
</feature>
<sequence>MDSRQQHGEVRKRHPEGHLAERAGWLRAAVLGADDGLVSVSSIMVGVAASGAGLAPILTAGAAGLMAGAMSMAAGEYVSVSAQKDVELADRLREQAEQEEDPEGELRELAAIYQSRGLSRDLAEQVAVALHAAGPLEAHLRDEIGQTSDTAARPMQAALASASSFFIGGLVPFLGMLAGTTLSRIIVIVCVTLIGLVVSGVLSGRLSGTPPMKPALRLFLGGGAAMLITGLVGQLVHQISL</sequence>
<feature type="transmembrane region" description="Helical" evidence="5">
    <location>
        <begin position="215"/>
        <end position="236"/>
    </location>
</feature>
<keyword evidence="4 5" id="KW-0472">Membrane</keyword>
<dbReference type="GO" id="GO:0005384">
    <property type="term" value="F:manganese ion transmembrane transporter activity"/>
    <property type="evidence" value="ECO:0007669"/>
    <property type="project" value="InterPro"/>
</dbReference>
<feature type="transmembrane region" description="Helical" evidence="5">
    <location>
        <begin position="157"/>
        <end position="179"/>
    </location>
</feature>
<comment type="caution">
    <text evidence="6">The sequence shown here is derived from an EMBL/GenBank/DDBJ whole genome shotgun (WGS) entry which is preliminary data.</text>
</comment>
<evidence type="ECO:0000256" key="4">
    <source>
        <dbReference type="ARBA" id="ARBA00023136"/>
    </source>
</evidence>